<reference evidence="1" key="1">
    <citation type="journal article" date="2023" name="PLoS Negl. Trop. Dis.">
        <title>A genome sequence for Biomphalaria pfeifferi, the major vector snail for the human-infecting parasite Schistosoma mansoni.</title>
        <authorList>
            <person name="Bu L."/>
            <person name="Lu L."/>
            <person name="Laidemitt M.R."/>
            <person name="Zhang S.M."/>
            <person name="Mutuku M."/>
            <person name="Mkoji G."/>
            <person name="Steinauer M."/>
            <person name="Loker E.S."/>
        </authorList>
    </citation>
    <scope>NUCLEOTIDE SEQUENCE</scope>
    <source>
        <strain evidence="1">KasaAsao</strain>
    </source>
</reference>
<name>A0AAD8ARE9_BIOPF</name>
<evidence type="ECO:0000313" key="1">
    <source>
        <dbReference type="EMBL" id="KAK0040209.1"/>
    </source>
</evidence>
<dbReference type="EMBL" id="JASAOG010000343">
    <property type="protein sequence ID" value="KAK0040209.1"/>
    <property type="molecule type" value="Genomic_DNA"/>
</dbReference>
<sequence length="133" mass="15551">MLRPLQGQVTPNNTVLVAHDNSIFVAHSASLSEKLLVSRKKVRLLRKRYSTRRVNQDLRRKSMLITSYCQVKAAVKRDNERLYKENHQLIVKVIFGGSSVKQIGYTQTMFIFKQCMMLTSFGYWLTFNLQTHR</sequence>
<gene>
    <name evidence="1" type="ORF">Bpfe_030361</name>
</gene>
<proteinExistence type="predicted"/>
<organism evidence="1 2">
    <name type="scientific">Biomphalaria pfeifferi</name>
    <name type="common">Bloodfluke planorb</name>
    <name type="synonym">Freshwater snail</name>
    <dbReference type="NCBI Taxonomy" id="112525"/>
    <lineage>
        <taxon>Eukaryota</taxon>
        <taxon>Metazoa</taxon>
        <taxon>Spiralia</taxon>
        <taxon>Lophotrochozoa</taxon>
        <taxon>Mollusca</taxon>
        <taxon>Gastropoda</taxon>
        <taxon>Heterobranchia</taxon>
        <taxon>Euthyneura</taxon>
        <taxon>Panpulmonata</taxon>
        <taxon>Hygrophila</taxon>
        <taxon>Lymnaeoidea</taxon>
        <taxon>Planorbidae</taxon>
        <taxon>Biomphalaria</taxon>
    </lineage>
</organism>
<reference evidence="1" key="2">
    <citation type="submission" date="2023-04" db="EMBL/GenBank/DDBJ databases">
        <authorList>
            <person name="Bu L."/>
            <person name="Lu L."/>
            <person name="Laidemitt M.R."/>
            <person name="Zhang S.M."/>
            <person name="Mutuku M."/>
            <person name="Mkoji G."/>
            <person name="Steinauer M."/>
            <person name="Loker E.S."/>
        </authorList>
    </citation>
    <scope>NUCLEOTIDE SEQUENCE</scope>
    <source>
        <strain evidence="1">KasaAsao</strain>
        <tissue evidence="1">Whole Snail</tissue>
    </source>
</reference>
<evidence type="ECO:0000313" key="2">
    <source>
        <dbReference type="Proteomes" id="UP001233172"/>
    </source>
</evidence>
<comment type="caution">
    <text evidence="1">The sequence shown here is derived from an EMBL/GenBank/DDBJ whole genome shotgun (WGS) entry which is preliminary data.</text>
</comment>
<dbReference type="AlphaFoldDB" id="A0AAD8ARE9"/>
<keyword evidence="2" id="KW-1185">Reference proteome</keyword>
<dbReference type="Proteomes" id="UP001233172">
    <property type="component" value="Unassembled WGS sequence"/>
</dbReference>
<accession>A0AAD8ARE9</accession>
<protein>
    <submittedName>
        <fullName evidence="1">Uncharacterized protein</fullName>
    </submittedName>
</protein>